<accession>A0A395UW11</accession>
<evidence type="ECO:0000313" key="1">
    <source>
        <dbReference type="EMBL" id="RGR52832.1"/>
    </source>
</evidence>
<dbReference type="EMBL" id="QRUJ01000018">
    <property type="protein sequence ID" value="RGR52832.1"/>
    <property type="molecule type" value="Genomic_DNA"/>
</dbReference>
<evidence type="ECO:0000313" key="3">
    <source>
        <dbReference type="EMBL" id="RHL05438.1"/>
    </source>
</evidence>
<reference evidence="4 5" key="1">
    <citation type="submission" date="2018-08" db="EMBL/GenBank/DDBJ databases">
        <title>A genome reference for cultivated species of the human gut microbiota.</title>
        <authorList>
            <person name="Zou Y."/>
            <person name="Xue W."/>
            <person name="Luo G."/>
        </authorList>
    </citation>
    <scope>NUCLEOTIDE SEQUENCE [LARGE SCALE GENOMIC DNA]</scope>
    <source>
        <strain evidence="2 5">AF18-16LB</strain>
        <strain evidence="1 4">AF25-15</strain>
        <strain evidence="3 6">AF39-14AC</strain>
    </source>
</reference>
<dbReference type="Proteomes" id="UP000286181">
    <property type="component" value="Unassembled WGS sequence"/>
</dbReference>
<dbReference type="EMBL" id="QROF01000004">
    <property type="protein sequence ID" value="RHL05438.1"/>
    <property type="molecule type" value="Genomic_DNA"/>
</dbReference>
<dbReference type="Proteomes" id="UP000266066">
    <property type="component" value="Unassembled WGS sequence"/>
</dbReference>
<proteinExistence type="predicted"/>
<name>A0A395UW11_9FIRM</name>
<organism evidence="1 4">
    <name type="scientific">Agathobacter rectalis</name>
    <dbReference type="NCBI Taxonomy" id="39491"/>
    <lineage>
        <taxon>Bacteria</taxon>
        <taxon>Bacillati</taxon>
        <taxon>Bacillota</taxon>
        <taxon>Clostridia</taxon>
        <taxon>Lachnospirales</taxon>
        <taxon>Lachnospiraceae</taxon>
        <taxon>Agathobacter</taxon>
    </lineage>
</organism>
<evidence type="ECO:0000313" key="5">
    <source>
        <dbReference type="Proteomes" id="UP000284296"/>
    </source>
</evidence>
<protein>
    <submittedName>
        <fullName evidence="1">Uncharacterized protein</fullName>
    </submittedName>
</protein>
<evidence type="ECO:0000313" key="2">
    <source>
        <dbReference type="EMBL" id="RGT78955.1"/>
    </source>
</evidence>
<sequence>MNKILEKYLYRVPEAYYEYNGKQYMQSVHGKSYIRYNKAKEQAGYATVDVDMIIKHIKEFLNEIGISTIDNPIFNPQKLDYSRIKSEFDLEDERDLVWIKFTKDGYVGVVATSNDVNFDIPQSSHEYDRKHNVYNPYSKSYEETWLHNSSGILIHKLGKEWNRDFVLIFPLKNIPKGYKRADIEEAVGNLLIEKRVPILDYYSHLY</sequence>
<dbReference type="AlphaFoldDB" id="A0A395UW11"/>
<dbReference type="EMBL" id="QRXG01000030">
    <property type="protein sequence ID" value="RGT78955.1"/>
    <property type="molecule type" value="Genomic_DNA"/>
</dbReference>
<evidence type="ECO:0000313" key="4">
    <source>
        <dbReference type="Proteomes" id="UP000266066"/>
    </source>
</evidence>
<gene>
    <name evidence="3" type="ORF">DW038_05780</name>
    <name evidence="2" type="ORF">DWX06_13415</name>
    <name evidence="1" type="ORF">DWY38_13475</name>
</gene>
<dbReference type="Proteomes" id="UP000284296">
    <property type="component" value="Unassembled WGS sequence"/>
</dbReference>
<comment type="caution">
    <text evidence="1">The sequence shown here is derived from an EMBL/GenBank/DDBJ whole genome shotgun (WGS) entry which is preliminary data.</text>
</comment>
<dbReference type="RefSeq" id="WP_118004727.1">
    <property type="nucleotide sequence ID" value="NZ_QROF01000004.1"/>
</dbReference>
<evidence type="ECO:0000313" key="6">
    <source>
        <dbReference type="Proteomes" id="UP000286181"/>
    </source>
</evidence>